<proteinExistence type="predicted"/>
<organism evidence="1 2">
    <name type="scientific">Cellulomonas pakistanensis</name>
    <dbReference type="NCBI Taxonomy" id="992287"/>
    <lineage>
        <taxon>Bacteria</taxon>
        <taxon>Bacillati</taxon>
        <taxon>Actinomycetota</taxon>
        <taxon>Actinomycetes</taxon>
        <taxon>Micrococcales</taxon>
        <taxon>Cellulomonadaceae</taxon>
        <taxon>Cellulomonas</taxon>
    </lineage>
</organism>
<comment type="caution">
    <text evidence="1">The sequence shown here is derived from an EMBL/GenBank/DDBJ whole genome shotgun (WGS) entry which is preliminary data.</text>
</comment>
<sequence>MVAHRPMDAEFAERLIDTIILPLATGRPADAAAGEQALLADAR</sequence>
<dbReference type="EMBL" id="BONO01000006">
    <property type="protein sequence ID" value="GIG35773.1"/>
    <property type="molecule type" value="Genomic_DNA"/>
</dbReference>
<reference evidence="1" key="1">
    <citation type="submission" date="2021-01" db="EMBL/GenBank/DDBJ databases">
        <title>Whole genome shotgun sequence of Cellulomonas pakistanensis NBRC 110800.</title>
        <authorList>
            <person name="Komaki H."/>
            <person name="Tamura T."/>
        </authorList>
    </citation>
    <scope>NUCLEOTIDE SEQUENCE</scope>
    <source>
        <strain evidence="1">NBRC 110800</strain>
    </source>
</reference>
<protein>
    <submittedName>
        <fullName evidence="1">Uncharacterized protein</fullName>
    </submittedName>
</protein>
<keyword evidence="2" id="KW-1185">Reference proteome</keyword>
<name>A0A919P8V6_9CELL</name>
<gene>
    <name evidence="1" type="ORF">Cpa01nite_11540</name>
</gene>
<evidence type="ECO:0000313" key="2">
    <source>
        <dbReference type="Proteomes" id="UP000642125"/>
    </source>
</evidence>
<dbReference type="Proteomes" id="UP000642125">
    <property type="component" value="Unassembled WGS sequence"/>
</dbReference>
<evidence type="ECO:0000313" key="1">
    <source>
        <dbReference type="EMBL" id="GIG35773.1"/>
    </source>
</evidence>
<dbReference type="AlphaFoldDB" id="A0A919P8V6"/>
<accession>A0A919P8V6</accession>